<protein>
    <recommendedName>
        <fullName evidence="4">YesK-like protein</fullName>
    </recommendedName>
</protein>
<keyword evidence="1" id="KW-1133">Transmembrane helix</keyword>
<keyword evidence="1" id="KW-0472">Membrane</keyword>
<feature type="transmembrane region" description="Helical" evidence="1">
    <location>
        <begin position="62"/>
        <end position="84"/>
    </location>
</feature>
<gene>
    <name evidence="2" type="ORF">SAMN05216389_11651</name>
</gene>
<keyword evidence="3" id="KW-1185">Reference proteome</keyword>
<evidence type="ECO:0000256" key="1">
    <source>
        <dbReference type="SAM" id="Phobius"/>
    </source>
</evidence>
<evidence type="ECO:0000313" key="3">
    <source>
        <dbReference type="Proteomes" id="UP000198618"/>
    </source>
</evidence>
<keyword evidence="1" id="KW-0812">Transmembrane</keyword>
<dbReference type="RefSeq" id="WP_090871408.1">
    <property type="nucleotide sequence ID" value="NZ_FOHE01000016.1"/>
</dbReference>
<evidence type="ECO:0000313" key="2">
    <source>
        <dbReference type="EMBL" id="SET59750.1"/>
    </source>
</evidence>
<evidence type="ECO:0008006" key="4">
    <source>
        <dbReference type="Google" id="ProtNLM"/>
    </source>
</evidence>
<proteinExistence type="predicted"/>
<reference evidence="2 3" key="1">
    <citation type="submission" date="2016-10" db="EMBL/GenBank/DDBJ databases">
        <authorList>
            <person name="de Groot N.N."/>
        </authorList>
    </citation>
    <scope>NUCLEOTIDE SEQUENCE [LARGE SCALE GENOMIC DNA]</scope>
    <source>
        <strain evidence="2 3">IBRC-M 10780</strain>
    </source>
</reference>
<feature type="transmembrane region" description="Helical" evidence="1">
    <location>
        <begin position="36"/>
        <end position="56"/>
    </location>
</feature>
<feature type="transmembrane region" description="Helical" evidence="1">
    <location>
        <begin position="6"/>
        <end position="29"/>
    </location>
</feature>
<accession>A0A1I0FMY9</accession>
<dbReference type="EMBL" id="FOHE01000016">
    <property type="protein sequence ID" value="SET59750.1"/>
    <property type="molecule type" value="Genomic_DNA"/>
</dbReference>
<dbReference type="AlphaFoldDB" id="A0A1I0FMY9"/>
<name>A0A1I0FMY9_9BACI</name>
<organism evidence="2 3">
    <name type="scientific">Oceanobacillus limi</name>
    <dbReference type="NCBI Taxonomy" id="930131"/>
    <lineage>
        <taxon>Bacteria</taxon>
        <taxon>Bacillati</taxon>
        <taxon>Bacillota</taxon>
        <taxon>Bacilli</taxon>
        <taxon>Bacillales</taxon>
        <taxon>Bacillaceae</taxon>
        <taxon>Oceanobacillus</taxon>
    </lineage>
</organism>
<dbReference type="Proteomes" id="UP000198618">
    <property type="component" value="Unassembled WGS sequence"/>
</dbReference>
<dbReference type="OrthoDB" id="2706433at2"/>
<sequence length="97" mass="10135">MGLVQSVITIGAVLTALAILLGFILIKILRNATYIYYFPCLVLFGSGIVFLLAAMAVGKVDIMGAGLGGWGIATLFASGISFMVTTVNDVYARAEEG</sequence>